<proteinExistence type="inferred from homology"/>
<comment type="subunit">
    <text evidence="7 8">Homodimer.</text>
</comment>
<dbReference type="PANTHER" id="PTHR21139">
    <property type="entry name" value="TRIOSEPHOSPHATE ISOMERASE"/>
    <property type="match status" value="1"/>
</dbReference>
<feature type="binding site" evidence="7">
    <location>
        <begin position="8"/>
        <end position="10"/>
    </location>
    <ligand>
        <name>substrate</name>
    </ligand>
</feature>
<gene>
    <name evidence="7" type="primary">tpiA</name>
    <name evidence="9" type="ORF">ENV41_00075</name>
</gene>
<dbReference type="GO" id="GO:0046166">
    <property type="term" value="P:glyceraldehyde-3-phosphate biosynthetic process"/>
    <property type="evidence" value="ECO:0007669"/>
    <property type="project" value="TreeGrafter"/>
</dbReference>
<dbReference type="GO" id="GO:0006094">
    <property type="term" value="P:gluconeogenesis"/>
    <property type="evidence" value="ECO:0007669"/>
    <property type="project" value="UniProtKB-UniRule"/>
</dbReference>
<dbReference type="UniPathway" id="UPA00138"/>
<evidence type="ECO:0000313" key="9">
    <source>
        <dbReference type="EMBL" id="HFZ08516.1"/>
    </source>
</evidence>
<evidence type="ECO:0000256" key="3">
    <source>
        <dbReference type="ARBA" id="ARBA00022432"/>
    </source>
</evidence>
<comment type="catalytic activity">
    <reaction evidence="7 8">
        <text>D-glyceraldehyde 3-phosphate = dihydroxyacetone phosphate</text>
        <dbReference type="Rhea" id="RHEA:18585"/>
        <dbReference type="ChEBI" id="CHEBI:57642"/>
        <dbReference type="ChEBI" id="CHEBI:59776"/>
        <dbReference type="EC" id="5.3.1.1"/>
    </reaction>
</comment>
<comment type="function">
    <text evidence="7">Involved in the gluconeogenesis. Catalyzes stereospecifically the conversion of dihydroxyacetone phosphate (DHAP) to D-glyceraldehyde-3-phosphate (G3P).</text>
</comment>
<dbReference type="GO" id="GO:0019563">
    <property type="term" value="P:glycerol catabolic process"/>
    <property type="evidence" value="ECO:0007669"/>
    <property type="project" value="TreeGrafter"/>
</dbReference>
<dbReference type="Gene3D" id="3.20.20.70">
    <property type="entry name" value="Aldolase class I"/>
    <property type="match status" value="1"/>
</dbReference>
<dbReference type="GO" id="GO:0006096">
    <property type="term" value="P:glycolytic process"/>
    <property type="evidence" value="ECO:0007669"/>
    <property type="project" value="UniProtKB-UniRule"/>
</dbReference>
<sequence length="242" mass="26642">MEKIIVGNWKMNGTKKEASDLVSGIISALQDIEYGQIKVILCPPFTVLAIVSEILNSQKVEIKLGAQNCHFLPCGAYTGEISPKMVADFCQYVILGHSERRRYFNEDDTLINRKIKSALEYNLKPIVCVGEWKKGDSSQGVLSQVKEAIKGLKRDSLRNLIFAYEPVWAIGTGDEADPSYANKIIKEIKETVGQKISVLYGGSVTSSNISGFVKQPLIDGALVGGASIKAKEFVKIIKRVMK</sequence>
<dbReference type="FunFam" id="3.20.20.70:FF:000016">
    <property type="entry name" value="Triosephosphate isomerase"/>
    <property type="match status" value="1"/>
</dbReference>
<dbReference type="InterPro" id="IPR013785">
    <property type="entry name" value="Aldolase_TIM"/>
</dbReference>
<evidence type="ECO:0000256" key="2">
    <source>
        <dbReference type="ARBA" id="ARBA00007422"/>
    </source>
</evidence>
<feature type="active site" description="Proton acceptor" evidence="7">
    <location>
        <position position="165"/>
    </location>
</feature>
<accession>A0A7V3N402</accession>
<keyword evidence="5 7" id="KW-0324">Glycolysis</keyword>
<keyword evidence="3 7" id="KW-0312">Gluconeogenesis</keyword>
<keyword evidence="6 7" id="KW-0413">Isomerase</keyword>
<dbReference type="PANTHER" id="PTHR21139:SF42">
    <property type="entry name" value="TRIOSEPHOSPHATE ISOMERASE"/>
    <property type="match status" value="1"/>
</dbReference>
<comment type="pathway">
    <text evidence="1 7 8">Carbohydrate degradation; glycolysis; D-glyceraldehyde 3-phosphate from glycerone phosphate: step 1/1.</text>
</comment>
<dbReference type="NCBIfam" id="TIGR00419">
    <property type="entry name" value="tim"/>
    <property type="match status" value="1"/>
</dbReference>
<name>A0A7V3N402_UNCC3</name>
<feature type="active site" description="Electrophile" evidence="7">
    <location>
        <position position="97"/>
    </location>
</feature>
<reference evidence="9" key="1">
    <citation type="journal article" date="2020" name="mSystems">
        <title>Genome- and Community-Level Interaction Insights into Carbon Utilization and Element Cycling Functions of Hydrothermarchaeota in Hydrothermal Sediment.</title>
        <authorList>
            <person name="Zhou Z."/>
            <person name="Liu Y."/>
            <person name="Xu W."/>
            <person name="Pan J."/>
            <person name="Luo Z.H."/>
            <person name="Li M."/>
        </authorList>
    </citation>
    <scope>NUCLEOTIDE SEQUENCE [LARGE SCALE GENOMIC DNA]</scope>
    <source>
        <strain evidence="9">SpSt-757</strain>
    </source>
</reference>
<dbReference type="InterPro" id="IPR020861">
    <property type="entry name" value="Triosephosphate_isomerase_AS"/>
</dbReference>
<dbReference type="Pfam" id="PF00121">
    <property type="entry name" value="TIM"/>
    <property type="match status" value="1"/>
</dbReference>
<dbReference type="InterPro" id="IPR035990">
    <property type="entry name" value="TIM_sf"/>
</dbReference>
<protein>
    <recommendedName>
        <fullName evidence="7 8">Triosephosphate isomerase</fullName>
        <shortName evidence="7">TIM</shortName>
        <shortName evidence="7">TPI</shortName>
        <ecNumber evidence="7 8">5.3.1.1</ecNumber>
    </recommendedName>
    <alternativeName>
        <fullName evidence="7">Triose-phosphate isomerase</fullName>
    </alternativeName>
</protein>
<evidence type="ECO:0000256" key="1">
    <source>
        <dbReference type="ARBA" id="ARBA00004680"/>
    </source>
</evidence>
<dbReference type="HAMAP" id="MF_00147_B">
    <property type="entry name" value="TIM_B"/>
    <property type="match status" value="1"/>
</dbReference>
<feature type="binding site" evidence="7">
    <location>
        <begin position="224"/>
        <end position="225"/>
    </location>
    <ligand>
        <name>substrate</name>
    </ligand>
</feature>
<feature type="binding site" evidence="7">
    <location>
        <position position="203"/>
    </location>
    <ligand>
        <name>substrate</name>
    </ligand>
</feature>
<dbReference type="EMBL" id="DTGG01000005">
    <property type="protein sequence ID" value="HFZ08516.1"/>
    <property type="molecule type" value="Genomic_DNA"/>
</dbReference>
<dbReference type="GO" id="GO:0004807">
    <property type="term" value="F:triose-phosphate isomerase activity"/>
    <property type="evidence" value="ECO:0007669"/>
    <property type="project" value="UniProtKB-UniRule"/>
</dbReference>
<evidence type="ECO:0000256" key="8">
    <source>
        <dbReference type="RuleBase" id="RU363013"/>
    </source>
</evidence>
<evidence type="ECO:0000256" key="6">
    <source>
        <dbReference type="ARBA" id="ARBA00023235"/>
    </source>
</evidence>
<dbReference type="GO" id="GO:0005829">
    <property type="term" value="C:cytosol"/>
    <property type="evidence" value="ECO:0007669"/>
    <property type="project" value="TreeGrafter"/>
</dbReference>
<dbReference type="SUPFAM" id="SSF51351">
    <property type="entry name" value="Triosephosphate isomerase (TIM)"/>
    <property type="match status" value="1"/>
</dbReference>
<organism evidence="9">
    <name type="scientific">candidate division CPR3 bacterium</name>
    <dbReference type="NCBI Taxonomy" id="2268181"/>
    <lineage>
        <taxon>Bacteria</taxon>
        <taxon>Bacteria division CPR3</taxon>
    </lineage>
</organism>
<dbReference type="AlphaFoldDB" id="A0A7V3N402"/>
<dbReference type="PROSITE" id="PS51440">
    <property type="entry name" value="TIM_2"/>
    <property type="match status" value="1"/>
</dbReference>
<comment type="subcellular location">
    <subcellularLocation>
        <location evidence="7 8">Cytoplasm</location>
    </subcellularLocation>
</comment>
<evidence type="ECO:0000256" key="7">
    <source>
        <dbReference type="HAMAP-Rule" id="MF_00147"/>
    </source>
</evidence>
<dbReference type="UniPathway" id="UPA00109">
    <property type="reaction ID" value="UER00189"/>
</dbReference>
<comment type="pathway">
    <text evidence="7 8">Carbohydrate biosynthesis; gluconeogenesis.</text>
</comment>
<evidence type="ECO:0000256" key="4">
    <source>
        <dbReference type="ARBA" id="ARBA00022490"/>
    </source>
</evidence>
<keyword evidence="4 7" id="KW-0963">Cytoplasm</keyword>
<feature type="binding site" evidence="7">
    <location>
        <position position="171"/>
    </location>
    <ligand>
        <name>substrate</name>
    </ligand>
</feature>
<comment type="caution">
    <text evidence="9">The sequence shown here is derived from an EMBL/GenBank/DDBJ whole genome shotgun (WGS) entry which is preliminary data.</text>
</comment>
<dbReference type="InterPro" id="IPR022896">
    <property type="entry name" value="TrioseP_Isoase_bac/euk"/>
</dbReference>
<dbReference type="PROSITE" id="PS00171">
    <property type="entry name" value="TIM_1"/>
    <property type="match status" value="1"/>
</dbReference>
<comment type="similarity">
    <text evidence="2 7 8">Belongs to the triosephosphate isomerase family.</text>
</comment>
<dbReference type="CDD" id="cd00311">
    <property type="entry name" value="TIM"/>
    <property type="match status" value="1"/>
</dbReference>
<dbReference type="InterPro" id="IPR000652">
    <property type="entry name" value="Triosephosphate_isomerase"/>
</dbReference>
<dbReference type="EC" id="5.3.1.1" evidence="7 8"/>
<evidence type="ECO:0000256" key="5">
    <source>
        <dbReference type="ARBA" id="ARBA00023152"/>
    </source>
</evidence>